<gene>
    <name evidence="8" type="ORF">CHR53_26065</name>
</gene>
<evidence type="ECO:0000256" key="1">
    <source>
        <dbReference type="ARBA" id="ARBA00006479"/>
    </source>
</evidence>
<protein>
    <recommendedName>
        <fullName evidence="2">Glucokinase</fullName>
    </recommendedName>
    <alternativeName>
        <fullName evidence="7">Glucose kinase</fullName>
    </alternativeName>
</protein>
<evidence type="ECO:0000256" key="5">
    <source>
        <dbReference type="ARBA" id="ARBA00022777"/>
    </source>
</evidence>
<dbReference type="NCBIfam" id="TIGR00744">
    <property type="entry name" value="ROK_glcA_fam"/>
    <property type="match status" value="1"/>
</dbReference>
<evidence type="ECO:0000256" key="4">
    <source>
        <dbReference type="ARBA" id="ARBA00022741"/>
    </source>
</evidence>
<dbReference type="GO" id="GO:0006096">
    <property type="term" value="P:glycolytic process"/>
    <property type="evidence" value="ECO:0007669"/>
    <property type="project" value="InterPro"/>
</dbReference>
<keyword evidence="5 8" id="KW-0418">Kinase</keyword>
<keyword evidence="3" id="KW-0808">Transferase</keyword>
<dbReference type="InterPro" id="IPR000600">
    <property type="entry name" value="ROK"/>
</dbReference>
<dbReference type="KEGG" id="nmk:CHR53_26065"/>
<dbReference type="Pfam" id="PF00480">
    <property type="entry name" value="ROK"/>
    <property type="match status" value="1"/>
</dbReference>
<dbReference type="SUPFAM" id="SSF53067">
    <property type="entry name" value="Actin-like ATPase domain"/>
    <property type="match status" value="1"/>
</dbReference>
<dbReference type="GO" id="GO:0005524">
    <property type="term" value="F:ATP binding"/>
    <property type="evidence" value="ECO:0007669"/>
    <property type="project" value="UniProtKB-KW"/>
</dbReference>
<keyword evidence="4" id="KW-0547">Nucleotide-binding</keyword>
<dbReference type="GO" id="GO:0004340">
    <property type="term" value="F:glucokinase activity"/>
    <property type="evidence" value="ECO:0007669"/>
    <property type="project" value="InterPro"/>
</dbReference>
<proteinExistence type="inferred from homology"/>
<keyword evidence="6" id="KW-0067">ATP-binding</keyword>
<dbReference type="EMBL" id="CP022572">
    <property type="protein sequence ID" value="AZU64417.1"/>
    <property type="molecule type" value="Genomic_DNA"/>
</dbReference>
<dbReference type="RefSeq" id="WP_066388995.1">
    <property type="nucleotide sequence ID" value="NZ_CP022572.1"/>
</dbReference>
<comment type="similarity">
    <text evidence="1">Belongs to the ROK (NagC/XylR) family.</text>
</comment>
<evidence type="ECO:0000256" key="3">
    <source>
        <dbReference type="ARBA" id="ARBA00022679"/>
    </source>
</evidence>
<organism evidence="8 9">
    <name type="scientific">Neobacillus mesonae</name>
    <dbReference type="NCBI Taxonomy" id="1193713"/>
    <lineage>
        <taxon>Bacteria</taxon>
        <taxon>Bacillati</taxon>
        <taxon>Bacillota</taxon>
        <taxon>Bacilli</taxon>
        <taxon>Bacillales</taxon>
        <taxon>Bacillaceae</taxon>
        <taxon>Neobacillus</taxon>
    </lineage>
</organism>
<evidence type="ECO:0000313" key="8">
    <source>
        <dbReference type="EMBL" id="AZU64417.1"/>
    </source>
</evidence>
<evidence type="ECO:0000256" key="6">
    <source>
        <dbReference type="ARBA" id="ARBA00022840"/>
    </source>
</evidence>
<dbReference type="Proteomes" id="UP000282892">
    <property type="component" value="Chromosome"/>
</dbReference>
<dbReference type="PANTHER" id="PTHR18964:SF149">
    <property type="entry name" value="BIFUNCTIONAL UDP-N-ACETYLGLUCOSAMINE 2-EPIMERASE_N-ACETYLMANNOSAMINE KINASE"/>
    <property type="match status" value="1"/>
</dbReference>
<dbReference type="GO" id="GO:0005737">
    <property type="term" value="C:cytoplasm"/>
    <property type="evidence" value="ECO:0007669"/>
    <property type="project" value="InterPro"/>
</dbReference>
<accession>A0A3Q9QXD7</accession>
<dbReference type="InterPro" id="IPR043129">
    <property type="entry name" value="ATPase_NBD"/>
</dbReference>
<dbReference type="Gene3D" id="3.30.420.40">
    <property type="match status" value="2"/>
</dbReference>
<keyword evidence="9" id="KW-1185">Reference proteome</keyword>
<evidence type="ECO:0000313" key="9">
    <source>
        <dbReference type="Proteomes" id="UP000282892"/>
    </source>
</evidence>
<dbReference type="OrthoDB" id="9810372at2"/>
<dbReference type="InterPro" id="IPR004654">
    <property type="entry name" value="ROK_glcA"/>
</dbReference>
<dbReference type="PANTHER" id="PTHR18964">
    <property type="entry name" value="ROK (REPRESSOR, ORF, KINASE) FAMILY"/>
    <property type="match status" value="1"/>
</dbReference>
<dbReference type="AlphaFoldDB" id="A0A3Q9QXD7"/>
<reference evidence="8 9" key="1">
    <citation type="submission" date="2017-07" db="EMBL/GenBank/DDBJ databases">
        <title>The complete genome sequence of Bacillus mesonae strain H20-5, an efficient strain improving plant abiotic stress resistance.</title>
        <authorList>
            <person name="Kim S.Y."/>
            <person name="Song H."/>
            <person name="Sang M.K."/>
            <person name="Weon H.-Y."/>
            <person name="Song J."/>
        </authorList>
    </citation>
    <scope>NUCLEOTIDE SEQUENCE [LARGE SCALE GENOMIC DNA]</scope>
    <source>
        <strain evidence="8 9">H20-5</strain>
    </source>
</reference>
<evidence type="ECO:0000256" key="7">
    <source>
        <dbReference type="ARBA" id="ARBA00032386"/>
    </source>
</evidence>
<evidence type="ECO:0000256" key="2">
    <source>
        <dbReference type="ARBA" id="ARBA00014701"/>
    </source>
</evidence>
<name>A0A3Q9QXD7_9BACI</name>
<dbReference type="STRING" id="1193713.GCA_001636315_02115"/>
<sequence>MKQKIIGIDIGGTYVKIGIIDLNGEILSKWEIETNKQDQGKHIIDEIWRSIQHKVTAAELEHSILGIGIGVPGVVDEKQGKVLEAVNIGWKNYELKKHFEEIPALPIHVENDANTAALGECWRDAEKHDDIMVVTFGTGIGCGIITDGKVLHGHKGLAGEIGHFVVNPNGSPCNCGRRGCLETVASATGIVREAMKVVDQEPTCRLAMLYKKDGRLTAKDIFELAKEGDTHCIEIIHQMNDDLGLVLANVATVVNPAKILIGGGLSKAGDIFLTGIEASFKKHSIEWIGDNTKIEFTSLGNDAGIIGAAYLIKKAVYLEAVK</sequence>